<dbReference type="EMBL" id="ML986484">
    <property type="protein sequence ID" value="KAF2280973.1"/>
    <property type="molecule type" value="Genomic_DNA"/>
</dbReference>
<organism evidence="2 3">
    <name type="scientific">Westerdykella ornata</name>
    <dbReference type="NCBI Taxonomy" id="318751"/>
    <lineage>
        <taxon>Eukaryota</taxon>
        <taxon>Fungi</taxon>
        <taxon>Dikarya</taxon>
        <taxon>Ascomycota</taxon>
        <taxon>Pezizomycotina</taxon>
        <taxon>Dothideomycetes</taxon>
        <taxon>Pleosporomycetidae</taxon>
        <taxon>Pleosporales</taxon>
        <taxon>Sporormiaceae</taxon>
        <taxon>Westerdykella</taxon>
    </lineage>
</organism>
<protein>
    <submittedName>
        <fullName evidence="2">Uncharacterized protein</fullName>
    </submittedName>
</protein>
<reference evidence="2" key="1">
    <citation type="journal article" date="2020" name="Stud. Mycol.">
        <title>101 Dothideomycetes genomes: a test case for predicting lifestyles and emergence of pathogens.</title>
        <authorList>
            <person name="Haridas S."/>
            <person name="Albert R."/>
            <person name="Binder M."/>
            <person name="Bloem J."/>
            <person name="Labutti K."/>
            <person name="Salamov A."/>
            <person name="Andreopoulos B."/>
            <person name="Baker S."/>
            <person name="Barry K."/>
            <person name="Bills G."/>
            <person name="Bluhm B."/>
            <person name="Cannon C."/>
            <person name="Castanera R."/>
            <person name="Culley D."/>
            <person name="Daum C."/>
            <person name="Ezra D."/>
            <person name="Gonzalez J."/>
            <person name="Henrissat B."/>
            <person name="Kuo A."/>
            <person name="Liang C."/>
            <person name="Lipzen A."/>
            <person name="Lutzoni F."/>
            <person name="Magnuson J."/>
            <person name="Mondo S."/>
            <person name="Nolan M."/>
            <person name="Ohm R."/>
            <person name="Pangilinan J."/>
            <person name="Park H.-J."/>
            <person name="Ramirez L."/>
            <person name="Alfaro M."/>
            <person name="Sun H."/>
            <person name="Tritt A."/>
            <person name="Yoshinaga Y."/>
            <person name="Zwiers L.-H."/>
            <person name="Turgeon B."/>
            <person name="Goodwin S."/>
            <person name="Spatafora J."/>
            <person name="Crous P."/>
            <person name="Grigoriev I."/>
        </authorList>
    </citation>
    <scope>NUCLEOTIDE SEQUENCE</scope>
    <source>
        <strain evidence="2">CBS 379.55</strain>
    </source>
</reference>
<keyword evidence="3" id="KW-1185">Reference proteome</keyword>
<gene>
    <name evidence="2" type="ORF">EI97DRAFT_16089</name>
</gene>
<keyword evidence="1" id="KW-0472">Membrane</keyword>
<evidence type="ECO:0000313" key="3">
    <source>
        <dbReference type="Proteomes" id="UP000800097"/>
    </source>
</evidence>
<dbReference type="AlphaFoldDB" id="A0A6A6JY12"/>
<dbReference type="GeneID" id="54546516"/>
<evidence type="ECO:0000313" key="2">
    <source>
        <dbReference type="EMBL" id="KAF2280973.1"/>
    </source>
</evidence>
<feature type="transmembrane region" description="Helical" evidence="1">
    <location>
        <begin position="57"/>
        <end position="79"/>
    </location>
</feature>
<name>A0A6A6JY12_WESOR</name>
<dbReference type="Proteomes" id="UP000800097">
    <property type="component" value="Unassembled WGS sequence"/>
</dbReference>
<proteinExistence type="predicted"/>
<accession>A0A6A6JY12</accession>
<sequence>MDLRRLQQERHAWGNRCEWIDFPMLHLGIPITAVRTRIPRCCRLNVLGARMPSPKAFHVQMLSASAVLLFAPLACLLVVERMVCSLNSRNSLCSGHRHCPAITHHPPGRGASRYGLAQSGCGCGCALWLCAVAVGTSHCAHGNSMSVR</sequence>
<dbReference type="RefSeq" id="XP_033658510.1">
    <property type="nucleotide sequence ID" value="XM_033793341.1"/>
</dbReference>
<keyword evidence="1" id="KW-1133">Transmembrane helix</keyword>
<keyword evidence="1" id="KW-0812">Transmembrane</keyword>
<evidence type="ECO:0000256" key="1">
    <source>
        <dbReference type="SAM" id="Phobius"/>
    </source>
</evidence>